<dbReference type="NCBIfam" id="TIGR03491">
    <property type="entry name" value="TM0106 family RecB-like putative nuclease"/>
    <property type="match status" value="1"/>
</dbReference>
<dbReference type="RefSeq" id="WP_320001538.1">
    <property type="nucleotide sequence ID" value="NZ_CP138348.1"/>
</dbReference>
<dbReference type="InterPro" id="IPR038720">
    <property type="entry name" value="YprB_RNase_H-like_dom"/>
</dbReference>
<keyword evidence="1" id="KW-0472">Membrane</keyword>
<sequence length="564" mass="65842">MAIRPYRSYQHQLFTFALCPLPLHFAYMLLTDELLLHYRRCSRRAFLDIYGEEGQKSPEKDFLFKLKAEKEFHHQQIISHYGLNPHQPRNMLKTQEEEVDKEKLIVLTKQLMSQGVESIYKGVVAWNLIDGEAGKITLTATPTVLIKQNIPSELGNWSYYPLNIHLGKNVKPEYKLLMAFTIDILNQIQGINLTRGEMALRDNRKPHKINLKVWFSRTQELINECFQMLAGENIPDVYISRQKCSFCPWYEGCYQKAKSDQHLSLIPGMTPKRIEYLKQIGVNNMTTLSQTSIADLTFVFTKGIADRLLQQSISLISHQAILKQPNLLPIPNSDIELYFDIEADGNLQGSTQGNNLSNSMWCDRTLDYLLGILLIDKKNNQQKYYSFLAKTPEEEKIIWHQFLEFINQYPNAPIFHYSEYEVETIKRLAHLYQTSSIQLKTLLSRLFDLHKILINSFYLPVENYSLKTVANWLGFRWRDPKIGKLSSNGGNVGGDQCVFWYDQWLKTGDSTWLEYIVIYNQDDCQGTYELKKWMEKYNNFEKKKLQQNINNCEVLSNSNSKYPI</sequence>
<gene>
    <name evidence="3" type="ORF">SAY89_17725</name>
</gene>
<name>A0AAF0Z931_9CHRO</name>
<accession>A0AAF0Z931</accession>
<dbReference type="InterPro" id="IPR012337">
    <property type="entry name" value="RNaseH-like_sf"/>
</dbReference>
<proteinExistence type="predicted"/>
<evidence type="ECO:0000259" key="2">
    <source>
        <dbReference type="Pfam" id="PF13482"/>
    </source>
</evidence>
<dbReference type="AlphaFoldDB" id="A0AAF0Z931"/>
<dbReference type="EMBL" id="CP138348">
    <property type="protein sequence ID" value="WPF88606.1"/>
    <property type="molecule type" value="Genomic_DNA"/>
</dbReference>
<dbReference type="InterPro" id="IPR019993">
    <property type="entry name" value="RecB_nuclease_TM0106_put"/>
</dbReference>
<feature type="transmembrane region" description="Helical" evidence="1">
    <location>
        <begin position="12"/>
        <end position="30"/>
    </location>
</feature>
<evidence type="ECO:0000313" key="3">
    <source>
        <dbReference type="EMBL" id="WPF88606.1"/>
    </source>
</evidence>
<keyword evidence="1" id="KW-0812">Transmembrane</keyword>
<protein>
    <submittedName>
        <fullName evidence="3">TM0106 family RecB-like putative nuclease</fullName>
    </submittedName>
</protein>
<dbReference type="SUPFAM" id="SSF53098">
    <property type="entry name" value="Ribonuclease H-like"/>
    <property type="match status" value="1"/>
</dbReference>
<evidence type="ECO:0000256" key="1">
    <source>
        <dbReference type="SAM" id="Phobius"/>
    </source>
</evidence>
<organism evidence="3">
    <name type="scientific">Cyanobacterium aponinum AL20115</name>
    <dbReference type="NCBI Taxonomy" id="3090662"/>
    <lineage>
        <taxon>Bacteria</taxon>
        <taxon>Bacillati</taxon>
        <taxon>Cyanobacteriota</taxon>
        <taxon>Cyanophyceae</taxon>
        <taxon>Oscillatoriophycideae</taxon>
        <taxon>Chroococcales</taxon>
        <taxon>Geminocystaceae</taxon>
        <taxon>Cyanobacterium</taxon>
    </lineage>
</organism>
<reference evidence="3" key="1">
    <citation type="submission" date="2023-11" db="EMBL/GenBank/DDBJ databases">
        <title>Genome sequence of Cyanobacterium aponinum BCRC AL20115.</title>
        <authorList>
            <person name="Chang H.-Y."/>
            <person name="Lin K.-M."/>
            <person name="Hsueh H.-T."/>
            <person name="Chu H.-A."/>
            <person name="Kuo C.-H."/>
        </authorList>
    </citation>
    <scope>NUCLEOTIDE SEQUENCE</scope>
    <source>
        <strain evidence="3">AL20115</strain>
    </source>
</reference>
<feature type="domain" description="YprB ribonuclease H-like" evidence="2">
    <location>
        <begin position="364"/>
        <end position="534"/>
    </location>
</feature>
<keyword evidence="1" id="KW-1133">Transmembrane helix</keyword>
<dbReference type="Pfam" id="PF13482">
    <property type="entry name" value="RNase_H_2"/>
    <property type="match status" value="1"/>
</dbReference>